<evidence type="ECO:0000256" key="1">
    <source>
        <dbReference type="SAM" id="MobiDB-lite"/>
    </source>
</evidence>
<feature type="compositionally biased region" description="Low complexity" evidence="1">
    <location>
        <begin position="94"/>
        <end position="105"/>
    </location>
</feature>
<organism evidence="2 3">
    <name type="scientific">Emiliania huxleyi (strain CCMP1516)</name>
    <dbReference type="NCBI Taxonomy" id="280463"/>
    <lineage>
        <taxon>Eukaryota</taxon>
        <taxon>Haptista</taxon>
        <taxon>Haptophyta</taxon>
        <taxon>Prymnesiophyceae</taxon>
        <taxon>Isochrysidales</taxon>
        <taxon>Noelaerhabdaceae</taxon>
        <taxon>Emiliania</taxon>
    </lineage>
</organism>
<dbReference type="PaxDb" id="2903-EOD33651"/>
<proteinExistence type="predicted"/>
<dbReference type="Proteomes" id="UP000013827">
    <property type="component" value="Unassembled WGS sequence"/>
</dbReference>
<feature type="region of interest" description="Disordered" evidence="1">
    <location>
        <begin position="247"/>
        <end position="284"/>
    </location>
</feature>
<reference evidence="2" key="2">
    <citation type="submission" date="2024-10" db="UniProtKB">
        <authorList>
            <consortium name="EnsemblProtists"/>
        </authorList>
    </citation>
    <scope>IDENTIFICATION</scope>
</reference>
<dbReference type="RefSeq" id="XP_005786080.1">
    <property type="nucleotide sequence ID" value="XM_005786023.1"/>
</dbReference>
<dbReference type="KEGG" id="ehx:EMIHUDRAFT_455729"/>
<accession>A0A0D3KD16</accession>
<dbReference type="EnsemblProtists" id="EOD33651">
    <property type="protein sequence ID" value="EOD33651"/>
    <property type="gene ID" value="EMIHUDRAFT_455729"/>
</dbReference>
<feature type="compositionally biased region" description="Basic residues" evidence="1">
    <location>
        <begin position="247"/>
        <end position="257"/>
    </location>
</feature>
<keyword evidence="3" id="KW-1185">Reference proteome</keyword>
<name>A0A0D3KD16_EMIH1</name>
<dbReference type="AlphaFoldDB" id="A0A0D3KD16"/>
<reference evidence="3" key="1">
    <citation type="journal article" date="2013" name="Nature">
        <title>Pan genome of the phytoplankton Emiliania underpins its global distribution.</title>
        <authorList>
            <person name="Read B.A."/>
            <person name="Kegel J."/>
            <person name="Klute M.J."/>
            <person name="Kuo A."/>
            <person name="Lefebvre S.C."/>
            <person name="Maumus F."/>
            <person name="Mayer C."/>
            <person name="Miller J."/>
            <person name="Monier A."/>
            <person name="Salamov A."/>
            <person name="Young J."/>
            <person name="Aguilar M."/>
            <person name="Claverie J.M."/>
            <person name="Frickenhaus S."/>
            <person name="Gonzalez K."/>
            <person name="Herman E.K."/>
            <person name="Lin Y.C."/>
            <person name="Napier J."/>
            <person name="Ogata H."/>
            <person name="Sarno A.F."/>
            <person name="Shmutz J."/>
            <person name="Schroeder D."/>
            <person name="de Vargas C."/>
            <person name="Verret F."/>
            <person name="von Dassow P."/>
            <person name="Valentin K."/>
            <person name="Van de Peer Y."/>
            <person name="Wheeler G."/>
            <person name="Dacks J.B."/>
            <person name="Delwiche C.F."/>
            <person name="Dyhrman S.T."/>
            <person name="Glockner G."/>
            <person name="John U."/>
            <person name="Richards T."/>
            <person name="Worden A.Z."/>
            <person name="Zhang X."/>
            <person name="Grigoriev I.V."/>
            <person name="Allen A.E."/>
            <person name="Bidle K."/>
            <person name="Borodovsky M."/>
            <person name="Bowler C."/>
            <person name="Brownlee C."/>
            <person name="Cock J.M."/>
            <person name="Elias M."/>
            <person name="Gladyshev V.N."/>
            <person name="Groth M."/>
            <person name="Guda C."/>
            <person name="Hadaegh A."/>
            <person name="Iglesias-Rodriguez M.D."/>
            <person name="Jenkins J."/>
            <person name="Jones B.M."/>
            <person name="Lawson T."/>
            <person name="Leese F."/>
            <person name="Lindquist E."/>
            <person name="Lobanov A."/>
            <person name="Lomsadze A."/>
            <person name="Malik S.B."/>
            <person name="Marsh M.E."/>
            <person name="Mackinder L."/>
            <person name="Mock T."/>
            <person name="Mueller-Roeber B."/>
            <person name="Pagarete A."/>
            <person name="Parker M."/>
            <person name="Probert I."/>
            <person name="Quesneville H."/>
            <person name="Raines C."/>
            <person name="Rensing S.A."/>
            <person name="Riano-Pachon D.M."/>
            <person name="Richier S."/>
            <person name="Rokitta S."/>
            <person name="Shiraiwa Y."/>
            <person name="Soanes D.M."/>
            <person name="van der Giezen M."/>
            <person name="Wahlund T.M."/>
            <person name="Williams B."/>
            <person name="Wilson W."/>
            <person name="Wolfe G."/>
            <person name="Wurch L.L."/>
        </authorList>
    </citation>
    <scope>NUCLEOTIDE SEQUENCE</scope>
</reference>
<evidence type="ECO:0000313" key="3">
    <source>
        <dbReference type="Proteomes" id="UP000013827"/>
    </source>
</evidence>
<feature type="region of interest" description="Disordered" evidence="1">
    <location>
        <begin position="94"/>
        <end position="117"/>
    </location>
</feature>
<dbReference type="GeneID" id="17278921"/>
<protein>
    <submittedName>
        <fullName evidence="2">Uncharacterized protein</fullName>
    </submittedName>
</protein>
<evidence type="ECO:0000313" key="2">
    <source>
        <dbReference type="EnsemblProtists" id="EOD33651"/>
    </source>
</evidence>
<sequence length="284" mass="30453">MSCCASLLAGVHAHAPLRPHVASRAPAPLLGLPGAPRNALSSLLQDAGYSGVPTRVEELSAGFCNWVYLCEYEGPPESMPASCQGAASVDGAEVGDADGTAAGTAEEARPPMRRRRRVASTARTVVAKLFSPLAKLRLTPAMRGAADASASDEGLGPRVLRAFLRDYLRCLAEADQPPAGQRRTRALAFEPLTWLEAAVFFFFAMATYPAKAHEWQPLALDRWESYLASAHLVEQDGPATRELLAARHRKRALRSRKAPGWADPDATGPPSPQQPEPNRADAED</sequence>
<dbReference type="HOGENOM" id="CLU_981554_0_0_1"/>